<accession>A0ABR2EP99</accession>
<keyword evidence="9 13" id="KW-0560">Oxidoreductase</keyword>
<keyword evidence="8 13" id="KW-0677">Repeat</keyword>
<comment type="function">
    <text evidence="13">Lignin degradation and detoxification of lignin-derived products.</text>
</comment>
<evidence type="ECO:0000256" key="7">
    <source>
        <dbReference type="ARBA" id="ARBA00022723"/>
    </source>
</evidence>
<evidence type="ECO:0000256" key="2">
    <source>
        <dbReference type="ARBA" id="ARBA00004271"/>
    </source>
</evidence>
<keyword evidence="18" id="KW-1185">Reference proteome</keyword>
<dbReference type="InterPro" id="IPR011707">
    <property type="entry name" value="Cu-oxidase-like_N"/>
</dbReference>
<evidence type="ECO:0000259" key="14">
    <source>
        <dbReference type="Pfam" id="PF00394"/>
    </source>
</evidence>
<comment type="catalytic activity">
    <reaction evidence="1 13">
        <text>4 hydroquinone + O2 = 4 benzosemiquinone + 2 H2O</text>
        <dbReference type="Rhea" id="RHEA:11276"/>
        <dbReference type="ChEBI" id="CHEBI:15377"/>
        <dbReference type="ChEBI" id="CHEBI:15379"/>
        <dbReference type="ChEBI" id="CHEBI:17594"/>
        <dbReference type="ChEBI" id="CHEBI:17977"/>
        <dbReference type="EC" id="1.10.3.2"/>
    </reaction>
</comment>
<dbReference type="InterPro" id="IPR011706">
    <property type="entry name" value="Cu-oxidase_C"/>
</dbReference>
<evidence type="ECO:0000313" key="18">
    <source>
        <dbReference type="Proteomes" id="UP001472677"/>
    </source>
</evidence>
<dbReference type="InterPro" id="IPR034288">
    <property type="entry name" value="CuRO_1_LCC"/>
</dbReference>
<evidence type="ECO:0000256" key="13">
    <source>
        <dbReference type="RuleBase" id="RU361119"/>
    </source>
</evidence>
<evidence type="ECO:0000256" key="11">
    <source>
        <dbReference type="ARBA" id="ARBA00023180"/>
    </source>
</evidence>
<evidence type="ECO:0000256" key="4">
    <source>
        <dbReference type="ARBA" id="ARBA00012297"/>
    </source>
</evidence>
<feature type="signal peptide" evidence="13">
    <location>
        <begin position="1"/>
        <end position="22"/>
    </location>
</feature>
<dbReference type="CDD" id="cd13849">
    <property type="entry name" value="CuRO_1_LCC_plant"/>
    <property type="match status" value="1"/>
</dbReference>
<dbReference type="PANTHER" id="PTHR11709">
    <property type="entry name" value="MULTI-COPPER OXIDASE"/>
    <property type="match status" value="1"/>
</dbReference>
<proteinExistence type="inferred from homology"/>
<evidence type="ECO:0000256" key="8">
    <source>
        <dbReference type="ARBA" id="ARBA00022737"/>
    </source>
</evidence>
<reference evidence="17 18" key="1">
    <citation type="journal article" date="2024" name="G3 (Bethesda)">
        <title>Genome assembly of Hibiscus sabdariffa L. provides insights into metabolisms of medicinal natural products.</title>
        <authorList>
            <person name="Kim T."/>
        </authorList>
    </citation>
    <scope>NUCLEOTIDE SEQUENCE [LARGE SCALE GENOMIC DNA]</scope>
    <source>
        <strain evidence="17">TK-2024</strain>
        <tissue evidence="17">Old leaves</tissue>
    </source>
</reference>
<feature type="domain" description="Plastocyanin-like" evidence="16">
    <location>
        <begin position="31"/>
        <end position="144"/>
    </location>
</feature>
<dbReference type="InterPro" id="IPR001117">
    <property type="entry name" value="Cu-oxidase_2nd"/>
</dbReference>
<dbReference type="InterPro" id="IPR017761">
    <property type="entry name" value="Laccase"/>
</dbReference>
<evidence type="ECO:0000256" key="9">
    <source>
        <dbReference type="ARBA" id="ARBA00023002"/>
    </source>
</evidence>
<evidence type="ECO:0000256" key="12">
    <source>
        <dbReference type="ARBA" id="ARBA00023185"/>
    </source>
</evidence>
<evidence type="ECO:0000313" key="17">
    <source>
        <dbReference type="EMBL" id="KAK8563831.1"/>
    </source>
</evidence>
<comment type="similarity">
    <text evidence="3 13">Belongs to the multicopper oxidase family.</text>
</comment>
<protein>
    <recommendedName>
        <fullName evidence="4 13">Laccase</fullName>
        <ecNumber evidence="4 13">1.10.3.2</ecNumber>
    </recommendedName>
    <alternativeName>
        <fullName evidence="13">Benzenediol:oxygen oxidoreductase</fullName>
    </alternativeName>
    <alternativeName>
        <fullName evidence="13">Diphenol oxidase</fullName>
    </alternativeName>
    <alternativeName>
        <fullName evidence="13">Urishiol oxidase</fullName>
    </alternativeName>
</protein>
<evidence type="ECO:0000256" key="5">
    <source>
        <dbReference type="ARBA" id="ARBA00022523"/>
    </source>
</evidence>
<dbReference type="Pfam" id="PF07732">
    <property type="entry name" value="Cu-oxidase_3"/>
    <property type="match status" value="1"/>
</dbReference>
<keyword evidence="5 13" id="KW-0052">Apoplast</keyword>
<evidence type="ECO:0000256" key="10">
    <source>
        <dbReference type="ARBA" id="ARBA00023008"/>
    </source>
</evidence>
<name>A0ABR2EP99_9ROSI</name>
<keyword evidence="10 13" id="KW-0186">Copper</keyword>
<dbReference type="Proteomes" id="UP001472677">
    <property type="component" value="Unassembled WGS sequence"/>
</dbReference>
<organism evidence="17 18">
    <name type="scientific">Hibiscus sabdariffa</name>
    <name type="common">roselle</name>
    <dbReference type="NCBI Taxonomy" id="183260"/>
    <lineage>
        <taxon>Eukaryota</taxon>
        <taxon>Viridiplantae</taxon>
        <taxon>Streptophyta</taxon>
        <taxon>Embryophyta</taxon>
        <taxon>Tracheophyta</taxon>
        <taxon>Spermatophyta</taxon>
        <taxon>Magnoliopsida</taxon>
        <taxon>eudicotyledons</taxon>
        <taxon>Gunneridae</taxon>
        <taxon>Pentapetalae</taxon>
        <taxon>rosids</taxon>
        <taxon>malvids</taxon>
        <taxon>Malvales</taxon>
        <taxon>Malvaceae</taxon>
        <taxon>Malvoideae</taxon>
        <taxon>Hibiscus</taxon>
    </lineage>
</organism>
<feature type="chain" id="PRO_5044993006" description="Laccase" evidence="13">
    <location>
        <begin position="23"/>
        <end position="722"/>
    </location>
</feature>
<evidence type="ECO:0000256" key="6">
    <source>
        <dbReference type="ARBA" id="ARBA00022525"/>
    </source>
</evidence>
<gene>
    <name evidence="17" type="ORF">V6N12_035967</name>
</gene>
<keyword evidence="7 13" id="KW-0479">Metal-binding</keyword>
<dbReference type="EMBL" id="JBBPBM010000011">
    <property type="protein sequence ID" value="KAK8563831.1"/>
    <property type="molecule type" value="Genomic_DNA"/>
</dbReference>
<evidence type="ECO:0000256" key="3">
    <source>
        <dbReference type="ARBA" id="ARBA00010609"/>
    </source>
</evidence>
<dbReference type="SUPFAM" id="SSF49503">
    <property type="entry name" value="Cupredoxins"/>
    <property type="match status" value="3"/>
</dbReference>
<comment type="caution">
    <text evidence="17">The sequence shown here is derived from an EMBL/GenBank/DDBJ whole genome shotgun (WGS) entry which is preliminary data.</text>
</comment>
<feature type="domain" description="Plastocyanin-like" evidence="14">
    <location>
        <begin position="157"/>
        <end position="308"/>
    </location>
</feature>
<evidence type="ECO:0000259" key="15">
    <source>
        <dbReference type="Pfam" id="PF07731"/>
    </source>
</evidence>
<evidence type="ECO:0000256" key="1">
    <source>
        <dbReference type="ARBA" id="ARBA00000349"/>
    </source>
</evidence>
<dbReference type="InterPro" id="IPR008972">
    <property type="entry name" value="Cupredoxin"/>
</dbReference>
<keyword evidence="11" id="KW-0325">Glycoprotein</keyword>
<dbReference type="NCBIfam" id="TIGR03389">
    <property type="entry name" value="laccase"/>
    <property type="match status" value="1"/>
</dbReference>
<keyword evidence="12 13" id="KW-0439">Lignin degradation</keyword>
<dbReference type="CDD" id="cd13875">
    <property type="entry name" value="CuRO_2_LCC_plant"/>
    <property type="match status" value="1"/>
</dbReference>
<dbReference type="Pfam" id="PF07731">
    <property type="entry name" value="Cu-oxidase_2"/>
    <property type="match status" value="1"/>
</dbReference>
<dbReference type="InterPro" id="IPR034285">
    <property type="entry name" value="CuRO_2_LCC"/>
</dbReference>
<dbReference type="InterPro" id="IPR045087">
    <property type="entry name" value="Cu-oxidase_fam"/>
</dbReference>
<keyword evidence="6 13" id="KW-0964">Secreted</keyword>
<dbReference type="PANTHER" id="PTHR11709:SF9">
    <property type="entry name" value="LACCASE-7"/>
    <property type="match status" value="1"/>
</dbReference>
<comment type="cofactor">
    <cofactor evidence="13">
        <name>Cu cation</name>
        <dbReference type="ChEBI" id="CHEBI:23378"/>
    </cofactor>
    <text evidence="13">Binds 4 Cu cations per monomer.</text>
</comment>
<evidence type="ECO:0000259" key="16">
    <source>
        <dbReference type="Pfam" id="PF07732"/>
    </source>
</evidence>
<dbReference type="EC" id="1.10.3.2" evidence="4 13"/>
<dbReference type="Pfam" id="PF00394">
    <property type="entry name" value="Cu-oxidase"/>
    <property type="match status" value="1"/>
</dbReference>
<feature type="domain" description="Plastocyanin-like" evidence="15">
    <location>
        <begin position="412"/>
        <end position="524"/>
    </location>
</feature>
<keyword evidence="13" id="KW-0732">Signal</keyword>
<sequence length="722" mass="79804">MGRPVFLLVGLLPLLVATTALAAVVEHTFIVQNLTLNRLCNRQVITAVNGSLPGPRIRVREGDTLVVHVFNKSPYNLTIHWHGVFQKLSCWADGPNMITQCPIRPGNKYTYKFRLIDQEGTLWWHAHVSWLRATVYGALVIRPKSCHSYPFPKPHREVPILLGEWWNANVIDVEQQAIATGALPNLSDAYTINGWPGDHYPCSQNQMYKLNVEAGKTYLLRIVNAALNSQLFYKIANHNLTVVAVDASYTKPYVTDVLVIAPGQTVDALLAADQDVGSYYMAASAYSTAAGLPFDNTTTRGLVVYGGAPLTATPLMPTLPAFNDTLTAHKFTSNLTGLKDGPHWVQVPRTVDYGMFVTIGLGLEPCPANKTCLGPMGAKPSASMNNQSFVPPTGLSLLQAFISNVNGVFNTDFPAKPPIEFDYTNASINNNPPSLFAPKVTKVTKLNFNSTVEMVLQNTAILGVENHPMHIHGLNFHVLAQGFGNYNPAEHRNIFNLVNPQIRNTIGVPVGGWAVIRFRVNNPAAGYQFVSSKELSKELANWKLQIHKSKEEEIIERVKGKNKIWFRQLQLHLVAVSFSQNPIVPSLFLIICFVSITTPKVSPTEFLPVSNESGGNSIASNISDKDQNKDPRKTQYALENLTSWLLKQELAGNIHDELTIDENLIQAAISVALSLKFIECCLVEEHALTLDKQTKANANQTVSINGCGILHWQVHQHPWKPR</sequence>
<dbReference type="Gene3D" id="2.60.40.420">
    <property type="entry name" value="Cupredoxins - blue copper proteins"/>
    <property type="match status" value="3"/>
</dbReference>
<comment type="subcellular location">
    <subcellularLocation>
        <location evidence="2 13">Secreted</location>
        <location evidence="2 13">Extracellular space</location>
        <location evidence="2 13">Apoplast</location>
    </subcellularLocation>
</comment>